<feature type="transmembrane region" description="Helical" evidence="6">
    <location>
        <begin position="355"/>
        <end position="381"/>
    </location>
</feature>
<evidence type="ECO:0000313" key="9">
    <source>
        <dbReference type="Proteomes" id="UP000035904"/>
    </source>
</evidence>
<accession>A0A0J1HNJ3</accession>
<dbReference type="AlphaFoldDB" id="A0A0J1HNJ3"/>
<dbReference type="SUPFAM" id="SSF103473">
    <property type="entry name" value="MFS general substrate transporter"/>
    <property type="match status" value="1"/>
</dbReference>
<dbReference type="PATRIC" id="fig|1392.242.peg.3242"/>
<gene>
    <name evidence="8" type="ORF">ABW01_24330</name>
</gene>
<evidence type="ECO:0000256" key="1">
    <source>
        <dbReference type="ARBA" id="ARBA00004651"/>
    </source>
</evidence>
<evidence type="ECO:0000256" key="4">
    <source>
        <dbReference type="ARBA" id="ARBA00022989"/>
    </source>
</evidence>
<dbReference type="GO" id="GO:0005886">
    <property type="term" value="C:plasma membrane"/>
    <property type="evidence" value="ECO:0007669"/>
    <property type="project" value="UniProtKB-SubCell"/>
</dbReference>
<dbReference type="PANTHER" id="PTHR23527:SF1">
    <property type="entry name" value="BLL3282 PROTEIN"/>
    <property type="match status" value="1"/>
</dbReference>
<proteinExistence type="predicted"/>
<evidence type="ECO:0000313" key="8">
    <source>
        <dbReference type="EMBL" id="KLV15283.1"/>
    </source>
</evidence>
<dbReference type="Proteomes" id="UP000035904">
    <property type="component" value="Unassembled WGS sequence"/>
</dbReference>
<dbReference type="PANTHER" id="PTHR23527">
    <property type="entry name" value="BLL3282 PROTEIN"/>
    <property type="match status" value="1"/>
</dbReference>
<feature type="domain" description="Major facilitator superfamily (MFS) profile" evidence="7">
    <location>
        <begin position="23"/>
        <end position="412"/>
    </location>
</feature>
<feature type="transmembrane region" description="Helical" evidence="6">
    <location>
        <begin position="387"/>
        <end position="405"/>
    </location>
</feature>
<evidence type="ECO:0000256" key="3">
    <source>
        <dbReference type="ARBA" id="ARBA00022692"/>
    </source>
</evidence>
<feature type="transmembrane region" description="Helical" evidence="6">
    <location>
        <begin position="262"/>
        <end position="284"/>
    </location>
</feature>
<comment type="subcellular location">
    <subcellularLocation>
        <location evidence="1">Cell membrane</location>
        <topology evidence="1">Multi-pass membrane protein</topology>
    </subcellularLocation>
</comment>
<sequence length="414" mass="45452">MEEDGGIIVLMKERMNSTYKWVMLIVATIAQTTATLITYGVGVFALFWKEEYALTNMESGLLVSVVNVGPLFCMLFVGRLLDQYNEKILISISSFLLGSSLLLTNIVSGFNGLLFVLLLIGMFYSVSQPGGSKVILKWFPKENRGLAMGIRQAGIPIGGALAGVLIPFLTVQYNMTYAINSIACICIIGGVLFFVFYKEPYVQEEARKGHIKISFWMELKVVICKKELYPIYITGICMISLQMVLVGHFMKFLAGEQSITSIVAGTVFSVMFFSGMIGRVALAAISDVFYKGNRRIPLFIAVCASIGLILLLVMSIHTITSGVLYSVSALLGFFSIGWFSLFIAEVAELASEESVGITVSVALTLNQIAIIVAPVLFGYIVDEKGYAYAWLCIVVLLSISAVSLYRRNKKIKES</sequence>
<feature type="transmembrane region" description="Helical" evidence="6">
    <location>
        <begin position="153"/>
        <end position="171"/>
    </location>
</feature>
<feature type="transmembrane region" description="Helical" evidence="6">
    <location>
        <begin position="21"/>
        <end position="48"/>
    </location>
</feature>
<feature type="transmembrane region" description="Helical" evidence="6">
    <location>
        <begin position="323"/>
        <end position="343"/>
    </location>
</feature>
<feature type="transmembrane region" description="Helical" evidence="6">
    <location>
        <begin position="296"/>
        <end position="317"/>
    </location>
</feature>
<reference evidence="8 9" key="1">
    <citation type="submission" date="2015-05" db="EMBL/GenBank/DDBJ databases">
        <title>Whole genome sequence and identification of bacterial endophytes from Costus igneus.</title>
        <authorList>
            <person name="Lee Y.P."/>
            <person name="Gan H.M."/>
            <person name="Eng W."/>
            <person name="Wheatley M.S."/>
            <person name="Caraballo A."/>
            <person name="Polter S."/>
            <person name="Savka M.A."/>
            <person name="Hudson A.O."/>
        </authorList>
    </citation>
    <scope>NUCLEOTIDE SEQUENCE [LARGE SCALE GENOMIC DNA]</scope>
    <source>
        <strain evidence="8 9">RIT375</strain>
    </source>
</reference>
<dbReference type="eggNOG" id="COG2271">
    <property type="taxonomic scope" value="Bacteria"/>
</dbReference>
<organism evidence="8 9">
    <name type="scientific">Bacillus anthracis</name>
    <name type="common">anthrax bacterium</name>
    <dbReference type="NCBI Taxonomy" id="1392"/>
    <lineage>
        <taxon>Bacteria</taxon>
        <taxon>Bacillati</taxon>
        <taxon>Bacillota</taxon>
        <taxon>Bacilli</taxon>
        <taxon>Bacillales</taxon>
        <taxon>Bacillaceae</taxon>
        <taxon>Bacillus</taxon>
        <taxon>Bacillus cereus group</taxon>
    </lineage>
</organism>
<evidence type="ECO:0000256" key="5">
    <source>
        <dbReference type="ARBA" id="ARBA00023136"/>
    </source>
</evidence>
<keyword evidence="3 6" id="KW-0812">Transmembrane</keyword>
<dbReference type="InterPro" id="IPR020846">
    <property type="entry name" value="MFS_dom"/>
</dbReference>
<keyword evidence="2" id="KW-0813">Transport</keyword>
<evidence type="ECO:0000256" key="2">
    <source>
        <dbReference type="ARBA" id="ARBA00022448"/>
    </source>
</evidence>
<keyword evidence="4 6" id="KW-1133">Transmembrane helix</keyword>
<dbReference type="InterPro" id="IPR052952">
    <property type="entry name" value="MFS-Transporter"/>
</dbReference>
<protein>
    <submittedName>
        <fullName evidence="8">MFS transporter</fullName>
    </submittedName>
</protein>
<dbReference type="PROSITE" id="PS50850">
    <property type="entry name" value="MFS"/>
    <property type="match status" value="1"/>
</dbReference>
<comment type="caution">
    <text evidence="8">The sequence shown here is derived from an EMBL/GenBank/DDBJ whole genome shotgun (WGS) entry which is preliminary data.</text>
</comment>
<feature type="transmembrane region" description="Helical" evidence="6">
    <location>
        <begin position="88"/>
        <end position="107"/>
    </location>
</feature>
<feature type="transmembrane region" description="Helical" evidence="6">
    <location>
        <begin position="113"/>
        <end position="132"/>
    </location>
</feature>
<evidence type="ECO:0000259" key="7">
    <source>
        <dbReference type="PROSITE" id="PS50850"/>
    </source>
</evidence>
<dbReference type="CDD" id="cd17475">
    <property type="entry name" value="MFS_MT3072_like"/>
    <property type="match status" value="1"/>
</dbReference>
<dbReference type="InterPro" id="IPR036259">
    <property type="entry name" value="MFS_trans_sf"/>
</dbReference>
<dbReference type="EMBL" id="LDPG01000023">
    <property type="protein sequence ID" value="KLV15283.1"/>
    <property type="molecule type" value="Genomic_DNA"/>
</dbReference>
<keyword evidence="5 6" id="KW-0472">Membrane</keyword>
<feature type="transmembrane region" description="Helical" evidence="6">
    <location>
        <begin position="60"/>
        <end position="81"/>
    </location>
</feature>
<feature type="transmembrane region" description="Helical" evidence="6">
    <location>
        <begin position="177"/>
        <end position="197"/>
    </location>
</feature>
<feature type="transmembrane region" description="Helical" evidence="6">
    <location>
        <begin position="229"/>
        <end position="250"/>
    </location>
</feature>
<dbReference type="Pfam" id="PF07690">
    <property type="entry name" value="MFS_1"/>
    <property type="match status" value="1"/>
</dbReference>
<dbReference type="InterPro" id="IPR011701">
    <property type="entry name" value="MFS"/>
</dbReference>
<dbReference type="GO" id="GO:0022857">
    <property type="term" value="F:transmembrane transporter activity"/>
    <property type="evidence" value="ECO:0007669"/>
    <property type="project" value="InterPro"/>
</dbReference>
<dbReference type="Gene3D" id="1.20.1250.20">
    <property type="entry name" value="MFS general substrate transporter like domains"/>
    <property type="match status" value="2"/>
</dbReference>
<name>A0A0J1HNJ3_BACAN</name>
<dbReference type="RefSeq" id="WP_001989346.1">
    <property type="nucleotide sequence ID" value="NZ_LDPG01000023.1"/>
</dbReference>
<evidence type="ECO:0000256" key="6">
    <source>
        <dbReference type="SAM" id="Phobius"/>
    </source>
</evidence>